<evidence type="ECO:0000256" key="3">
    <source>
        <dbReference type="ARBA" id="ARBA00022989"/>
    </source>
</evidence>
<evidence type="ECO:0000313" key="8">
    <source>
        <dbReference type="Proteomes" id="UP000289738"/>
    </source>
</evidence>
<keyword evidence="4" id="KW-0472">Membrane</keyword>
<dbReference type="Proteomes" id="UP000464620">
    <property type="component" value="Chromosome B09"/>
</dbReference>
<evidence type="ECO:0000256" key="2">
    <source>
        <dbReference type="ARBA" id="ARBA00022692"/>
    </source>
</evidence>
<comment type="subcellular location">
    <subcellularLocation>
        <location evidence="1">Membrane</location>
    </subcellularLocation>
</comment>
<dbReference type="PANTHER" id="PTHR31422:SF1">
    <property type="entry name" value="GTD-BINDING DOMAIN-CONTAINING PROTEIN"/>
    <property type="match status" value="1"/>
</dbReference>
<keyword evidence="8" id="KW-1185">Reference proteome</keyword>
<dbReference type="EMBL" id="CP031001">
    <property type="protein sequence ID" value="QHN78086.1"/>
    <property type="molecule type" value="Genomic_DNA"/>
</dbReference>
<evidence type="ECO:0000313" key="6">
    <source>
        <dbReference type="EMBL" id="QHN78085.1"/>
    </source>
</evidence>
<dbReference type="InterPro" id="IPR007656">
    <property type="entry name" value="GTD-bd"/>
</dbReference>
<evidence type="ECO:0000256" key="1">
    <source>
        <dbReference type="ARBA" id="ARBA00004370"/>
    </source>
</evidence>
<evidence type="ECO:0000313" key="7">
    <source>
        <dbReference type="EMBL" id="RYQ91680.1"/>
    </source>
</evidence>
<reference evidence="6 9" key="2">
    <citation type="submission" date="2020-01" db="EMBL/GenBank/DDBJ databases">
        <title>Genome sequence of Arachis hypogaea, cultivar Shitouqi.</title>
        <authorList>
            <person name="Zhuang W."/>
            <person name="Chen H."/>
            <person name="Varshney R."/>
            <person name="Wang D."/>
            <person name="Ming R."/>
        </authorList>
    </citation>
    <scope>NUCLEOTIDE SEQUENCE [LARGE SCALE GENOMIC DNA]</scope>
    <source>
        <tissue evidence="6">Young leaf</tissue>
    </source>
</reference>
<reference evidence="7 8" key="1">
    <citation type="submission" date="2019-01" db="EMBL/GenBank/DDBJ databases">
        <title>Sequencing of cultivated peanut Arachis hypogaea provides insights into genome evolution and oil improvement.</title>
        <authorList>
            <person name="Chen X."/>
        </authorList>
    </citation>
    <scope>NUCLEOTIDE SEQUENCE [LARGE SCALE GENOMIC DNA]</scope>
    <source>
        <strain evidence="8">cv. Fuhuasheng</strain>
        <strain evidence="7">GDAAS-fuhuasheng2018</strain>
        <tissue evidence="7">Leaves</tissue>
    </source>
</reference>
<protein>
    <submittedName>
        <fullName evidence="6">Myosin-binding protein</fullName>
    </submittedName>
</protein>
<accession>A0A444XPK6</accession>
<evidence type="ECO:0000313" key="9">
    <source>
        <dbReference type="Proteomes" id="UP000464620"/>
    </source>
</evidence>
<dbReference type="GO" id="GO:0080115">
    <property type="term" value="F:myosin XI tail binding"/>
    <property type="evidence" value="ECO:0007669"/>
    <property type="project" value="UniProtKB-ARBA"/>
</dbReference>
<evidence type="ECO:0000259" key="5">
    <source>
        <dbReference type="PROSITE" id="PS51775"/>
    </source>
</evidence>
<dbReference type="EMBL" id="CP031001">
    <property type="protein sequence ID" value="QHN78087.1"/>
    <property type="molecule type" value="Genomic_DNA"/>
</dbReference>
<dbReference type="PROSITE" id="PS51775">
    <property type="entry name" value="GTD_BINDING"/>
    <property type="match status" value="1"/>
</dbReference>
<evidence type="ECO:0000256" key="4">
    <source>
        <dbReference type="ARBA" id="ARBA00023136"/>
    </source>
</evidence>
<dbReference type="EMBL" id="CP031001">
    <property type="protein sequence ID" value="QHN78085.1"/>
    <property type="molecule type" value="Genomic_DNA"/>
</dbReference>
<name>A0A444XPK6_ARAHY</name>
<dbReference type="Proteomes" id="UP000289738">
    <property type="component" value="Chromosome B09"/>
</dbReference>
<keyword evidence="2" id="KW-0812">Transmembrane</keyword>
<dbReference type="EMBL" id="CP031001">
    <property type="protein sequence ID" value="QHN78089.1"/>
    <property type="molecule type" value="Genomic_DNA"/>
</dbReference>
<keyword evidence="3" id="KW-1133">Transmembrane helix</keyword>
<feature type="domain" description="GTD-binding" evidence="5">
    <location>
        <begin position="13"/>
        <end position="111"/>
    </location>
</feature>
<dbReference type="AlphaFoldDB" id="A0A444XPK6"/>
<proteinExistence type="predicted"/>
<dbReference type="OrthoDB" id="1105498at2759"/>
<dbReference type="EMBL" id="CP031001">
    <property type="protein sequence ID" value="QHN78088.1"/>
    <property type="molecule type" value="Genomic_DNA"/>
</dbReference>
<dbReference type="EMBL" id="SDMP01000019">
    <property type="protein sequence ID" value="RYQ91680.1"/>
    <property type="molecule type" value="Genomic_DNA"/>
</dbReference>
<dbReference type="GO" id="GO:0016020">
    <property type="term" value="C:membrane"/>
    <property type="evidence" value="ECO:0007669"/>
    <property type="project" value="UniProtKB-SubCell"/>
</dbReference>
<gene>
    <name evidence="7" type="ORF">Ahy_B09g097671</name>
    <name evidence="6" type="ORF">DS421_19g658450</name>
</gene>
<sequence>MVETSTASPMAEADIKAMKKTHRAQQTPLQQLHAELDQEKEASATVASEAMDMILRLQGEKDAVKMEASHYKRMAKEKIGHAEKTLEVFEELMYQKEMETTALEVQVLAYKQKLLALGVDINISELEFPRDLLLNRSEQNGEDDQSSSKRRLQSLPPICSMRCNFRSLLTLVLLH</sequence>
<dbReference type="PANTHER" id="PTHR31422">
    <property type="entry name" value="BNAANNG28530D PROTEIN"/>
    <property type="match status" value="1"/>
</dbReference>
<dbReference type="STRING" id="3818.A0A444XPK6"/>
<organism evidence="7 8">
    <name type="scientific">Arachis hypogaea</name>
    <name type="common">Peanut</name>
    <dbReference type="NCBI Taxonomy" id="3818"/>
    <lineage>
        <taxon>Eukaryota</taxon>
        <taxon>Viridiplantae</taxon>
        <taxon>Streptophyta</taxon>
        <taxon>Embryophyta</taxon>
        <taxon>Tracheophyta</taxon>
        <taxon>Spermatophyta</taxon>
        <taxon>Magnoliopsida</taxon>
        <taxon>eudicotyledons</taxon>
        <taxon>Gunneridae</taxon>
        <taxon>Pentapetalae</taxon>
        <taxon>rosids</taxon>
        <taxon>fabids</taxon>
        <taxon>Fabales</taxon>
        <taxon>Fabaceae</taxon>
        <taxon>Papilionoideae</taxon>
        <taxon>50 kb inversion clade</taxon>
        <taxon>dalbergioids sensu lato</taxon>
        <taxon>Dalbergieae</taxon>
        <taxon>Pterocarpus clade</taxon>
        <taxon>Arachis</taxon>
    </lineage>
</organism>
<dbReference type="Pfam" id="PF04576">
    <property type="entry name" value="Zein-binding"/>
    <property type="match status" value="1"/>
</dbReference>